<evidence type="ECO:0000313" key="8">
    <source>
        <dbReference type="Proteomes" id="UP000694393"/>
    </source>
</evidence>
<evidence type="ECO:0000259" key="6">
    <source>
        <dbReference type="Pfam" id="PF00048"/>
    </source>
</evidence>
<dbReference type="SUPFAM" id="SSF54117">
    <property type="entry name" value="Interleukin 8-like chemokines"/>
    <property type="match status" value="1"/>
</dbReference>
<dbReference type="InterPro" id="IPR036048">
    <property type="entry name" value="Interleukin_8-like_sf"/>
</dbReference>
<evidence type="ECO:0000313" key="7">
    <source>
        <dbReference type="Ensembl" id="ENSPCEP00000002352.1"/>
    </source>
</evidence>
<proteinExistence type="inferred from homology"/>
<reference evidence="7" key="1">
    <citation type="submission" date="2025-08" db="UniProtKB">
        <authorList>
            <consortium name="Ensembl"/>
        </authorList>
    </citation>
    <scope>IDENTIFICATION</scope>
</reference>
<dbReference type="InterPro" id="IPR000827">
    <property type="entry name" value="Chemokine_CC_CS"/>
</dbReference>
<keyword evidence="3" id="KW-1015">Disulfide bond</keyword>
<comment type="subcellular location">
    <subcellularLocation>
        <location evidence="4">Secreted</location>
    </subcellularLocation>
</comment>
<name>A0A8C8RAU2_9SAUR</name>
<evidence type="ECO:0000256" key="5">
    <source>
        <dbReference type="SAM" id="MobiDB-lite"/>
    </source>
</evidence>
<protein>
    <recommendedName>
        <fullName evidence="4">C-C motif chemokine</fullName>
    </recommendedName>
</protein>
<dbReference type="GO" id="GO:0008009">
    <property type="term" value="F:chemokine activity"/>
    <property type="evidence" value="ECO:0007669"/>
    <property type="project" value="InterPro"/>
</dbReference>
<organism evidence="7 8">
    <name type="scientific">Pelusios castaneus</name>
    <name type="common">West African mud turtle</name>
    <dbReference type="NCBI Taxonomy" id="367368"/>
    <lineage>
        <taxon>Eukaryota</taxon>
        <taxon>Metazoa</taxon>
        <taxon>Chordata</taxon>
        <taxon>Craniata</taxon>
        <taxon>Vertebrata</taxon>
        <taxon>Euteleostomi</taxon>
        <taxon>Archelosauria</taxon>
        <taxon>Testudinata</taxon>
        <taxon>Testudines</taxon>
        <taxon>Pleurodira</taxon>
        <taxon>Pelomedusidae</taxon>
        <taxon>Pelusios</taxon>
    </lineage>
</organism>
<feature type="chain" id="PRO_5034577254" description="C-C motif chemokine" evidence="4">
    <location>
        <begin position="23"/>
        <end position="121"/>
    </location>
</feature>
<keyword evidence="4" id="KW-0732">Signal</keyword>
<feature type="compositionally biased region" description="Basic residues" evidence="5">
    <location>
        <begin position="91"/>
        <end position="113"/>
    </location>
</feature>
<reference evidence="7" key="2">
    <citation type="submission" date="2025-09" db="UniProtKB">
        <authorList>
            <consortium name="Ensembl"/>
        </authorList>
    </citation>
    <scope>IDENTIFICATION</scope>
</reference>
<dbReference type="AlphaFoldDB" id="A0A8C8RAU2"/>
<dbReference type="PROSITE" id="PS00472">
    <property type="entry name" value="SMALL_CYTOKINES_CC"/>
    <property type="match status" value="1"/>
</dbReference>
<sequence length="121" mass="13875">MDLKLASLFAALALVVVHTSEATLFPVVFNCCTEVSQHVPRRLLQKVQKFEIQKDDGVCNLQAVILYVNHKRLCVSTQNKNIKKWMKRNRITNRRRNGNLHSGKKRNTKRKKSNCGEAVVC</sequence>
<dbReference type="Ensembl" id="ENSPCET00000002432.1">
    <property type="protein sequence ID" value="ENSPCEP00000002352.1"/>
    <property type="gene ID" value="ENSPCEG00000001921.1"/>
</dbReference>
<evidence type="ECO:0000256" key="3">
    <source>
        <dbReference type="ARBA" id="ARBA00023157"/>
    </source>
</evidence>
<evidence type="ECO:0000256" key="2">
    <source>
        <dbReference type="ARBA" id="ARBA00022514"/>
    </source>
</evidence>
<feature type="domain" description="Chemokine interleukin-8-like" evidence="6">
    <location>
        <begin position="30"/>
        <end position="88"/>
    </location>
</feature>
<accession>A0A8C8RAU2</accession>
<evidence type="ECO:0000256" key="1">
    <source>
        <dbReference type="ARBA" id="ARBA00010868"/>
    </source>
</evidence>
<evidence type="ECO:0000256" key="4">
    <source>
        <dbReference type="RuleBase" id="RU361150"/>
    </source>
</evidence>
<dbReference type="Pfam" id="PF00048">
    <property type="entry name" value="IL8"/>
    <property type="match status" value="1"/>
</dbReference>
<dbReference type="InterPro" id="IPR001811">
    <property type="entry name" value="Chemokine_IL8-like_dom"/>
</dbReference>
<dbReference type="GO" id="GO:0005615">
    <property type="term" value="C:extracellular space"/>
    <property type="evidence" value="ECO:0007669"/>
    <property type="project" value="UniProtKB-KW"/>
</dbReference>
<feature type="region of interest" description="Disordered" evidence="5">
    <location>
        <begin position="91"/>
        <end position="121"/>
    </location>
</feature>
<dbReference type="Proteomes" id="UP000694393">
    <property type="component" value="Unplaced"/>
</dbReference>
<keyword evidence="4" id="KW-0145">Chemotaxis</keyword>
<comment type="similarity">
    <text evidence="1 4">Belongs to the intercrine beta (chemokine CC) family.</text>
</comment>
<feature type="signal peptide" evidence="4">
    <location>
        <begin position="1"/>
        <end position="22"/>
    </location>
</feature>
<dbReference type="GO" id="GO:0006955">
    <property type="term" value="P:immune response"/>
    <property type="evidence" value="ECO:0007669"/>
    <property type="project" value="InterPro"/>
</dbReference>
<dbReference type="Gene3D" id="2.40.50.40">
    <property type="match status" value="1"/>
</dbReference>
<keyword evidence="4" id="KW-0964">Secreted</keyword>
<keyword evidence="8" id="KW-1185">Reference proteome</keyword>
<keyword evidence="2 4" id="KW-0202">Cytokine</keyword>